<dbReference type="PROSITE" id="PS51214">
    <property type="entry name" value="IBB"/>
    <property type="match status" value="1"/>
</dbReference>
<comment type="similarity">
    <text evidence="1">Belongs to the importin alpha family.</text>
</comment>
<dbReference type="Pfam" id="PF00514">
    <property type="entry name" value="Arm"/>
    <property type="match status" value="3"/>
</dbReference>
<dbReference type="Pfam" id="PF12796">
    <property type="entry name" value="Ank_2"/>
    <property type="match status" value="1"/>
</dbReference>
<keyword evidence="4" id="KW-0040">ANK repeat</keyword>
<dbReference type="Proteomes" id="UP001149090">
    <property type="component" value="Unassembled WGS sequence"/>
</dbReference>
<dbReference type="GO" id="GO:0061608">
    <property type="term" value="F:nuclear import signal receptor activity"/>
    <property type="evidence" value="ECO:0007669"/>
    <property type="project" value="InterPro"/>
</dbReference>
<dbReference type="SUPFAM" id="SSF48371">
    <property type="entry name" value="ARM repeat"/>
    <property type="match status" value="1"/>
</dbReference>
<organism evidence="7 8">
    <name type="scientific">Anaeramoeba ignava</name>
    <name type="common">Anaerobic marine amoeba</name>
    <dbReference type="NCBI Taxonomy" id="1746090"/>
    <lineage>
        <taxon>Eukaryota</taxon>
        <taxon>Metamonada</taxon>
        <taxon>Anaeramoebidae</taxon>
        <taxon>Anaeramoeba</taxon>
    </lineage>
</organism>
<evidence type="ECO:0000256" key="2">
    <source>
        <dbReference type="ARBA" id="ARBA00022448"/>
    </source>
</evidence>
<dbReference type="InterPro" id="IPR002652">
    <property type="entry name" value="Importin-a_IBB"/>
</dbReference>
<dbReference type="SUPFAM" id="SSF48403">
    <property type="entry name" value="Ankyrin repeat"/>
    <property type="match status" value="1"/>
</dbReference>
<dbReference type="OrthoDB" id="29145at2759"/>
<dbReference type="InterPro" id="IPR036975">
    <property type="entry name" value="Importin-a_IBB_sf"/>
</dbReference>
<dbReference type="InterPro" id="IPR011989">
    <property type="entry name" value="ARM-like"/>
</dbReference>
<reference evidence="7" key="1">
    <citation type="submission" date="2022-10" db="EMBL/GenBank/DDBJ databases">
        <title>Novel sulphate-reducing endosymbionts in the free-living metamonad Anaeramoeba.</title>
        <authorList>
            <person name="Jerlstrom-Hultqvist J."/>
            <person name="Cepicka I."/>
            <person name="Gallot-Lavallee L."/>
            <person name="Salas-Leiva D."/>
            <person name="Curtis B.A."/>
            <person name="Zahonova K."/>
            <person name="Pipaliya S."/>
            <person name="Dacks J."/>
            <person name="Roger A.J."/>
        </authorList>
    </citation>
    <scope>NUCLEOTIDE SEQUENCE</scope>
    <source>
        <strain evidence="7">BMAN</strain>
    </source>
</reference>
<proteinExistence type="inferred from homology"/>
<evidence type="ECO:0000259" key="6">
    <source>
        <dbReference type="PROSITE" id="PS51214"/>
    </source>
</evidence>
<dbReference type="PROSITE" id="PS50297">
    <property type="entry name" value="ANK_REP_REGION"/>
    <property type="match status" value="1"/>
</dbReference>
<keyword evidence="8" id="KW-1185">Reference proteome</keyword>
<evidence type="ECO:0000256" key="4">
    <source>
        <dbReference type="PROSITE-ProRule" id="PRU00023"/>
    </source>
</evidence>
<evidence type="ECO:0000256" key="3">
    <source>
        <dbReference type="ARBA" id="ARBA00022927"/>
    </source>
</evidence>
<protein>
    <submittedName>
        <fullName evidence="7">Importin subunit alpha-4</fullName>
    </submittedName>
</protein>
<evidence type="ECO:0000313" key="8">
    <source>
        <dbReference type="Proteomes" id="UP001149090"/>
    </source>
</evidence>
<dbReference type="Gene3D" id="1.25.40.20">
    <property type="entry name" value="Ankyrin repeat-containing domain"/>
    <property type="match status" value="1"/>
</dbReference>
<accession>A0A9Q0R9A0</accession>
<keyword evidence="2 5" id="KW-0813">Transport</keyword>
<dbReference type="Pfam" id="PF01749">
    <property type="entry name" value="IBB"/>
    <property type="match status" value="1"/>
</dbReference>
<keyword evidence="3" id="KW-0653">Protein transport</keyword>
<comment type="caution">
    <text evidence="7">The sequence shown here is derived from an EMBL/GenBank/DDBJ whole genome shotgun (WGS) entry which is preliminary data.</text>
</comment>
<feature type="domain" description="IBB" evidence="6">
    <location>
        <begin position="97"/>
        <end position="159"/>
    </location>
</feature>
<dbReference type="PANTHER" id="PTHR23316">
    <property type="entry name" value="IMPORTIN ALPHA"/>
    <property type="match status" value="1"/>
</dbReference>
<dbReference type="PROSITE" id="PS50088">
    <property type="entry name" value="ANK_REPEAT"/>
    <property type="match status" value="1"/>
</dbReference>
<dbReference type="InterPro" id="IPR002110">
    <property type="entry name" value="Ankyrin_rpt"/>
</dbReference>
<dbReference type="SMART" id="SM00185">
    <property type="entry name" value="ARM"/>
    <property type="match status" value="7"/>
</dbReference>
<dbReference type="Gene3D" id="1.25.10.10">
    <property type="entry name" value="Leucine-rich Repeat Variant"/>
    <property type="match status" value="1"/>
</dbReference>
<dbReference type="Gene3D" id="1.20.5.690">
    <property type="entry name" value="Importin-alpha, importin-beta-binding domain"/>
    <property type="match status" value="1"/>
</dbReference>
<dbReference type="GO" id="GO:0006606">
    <property type="term" value="P:protein import into nucleus"/>
    <property type="evidence" value="ECO:0007669"/>
    <property type="project" value="InterPro"/>
</dbReference>
<dbReference type="InterPro" id="IPR000225">
    <property type="entry name" value="Armadillo"/>
</dbReference>
<gene>
    <name evidence="7" type="ORF">M0811_09791</name>
</gene>
<dbReference type="EMBL" id="JAPDFW010000084">
    <property type="protein sequence ID" value="KAJ5071892.1"/>
    <property type="molecule type" value="Genomic_DNA"/>
</dbReference>
<dbReference type="AlphaFoldDB" id="A0A9Q0R9A0"/>
<name>A0A9Q0R9A0_ANAIG</name>
<dbReference type="InterPro" id="IPR016024">
    <property type="entry name" value="ARM-type_fold"/>
</dbReference>
<sequence length="615" mass="70510">MNALLIASYFGFSKFVKYLLKHSEVPLNHKDKGRAAIHFAALIGNRKIIQYLVKKGCDTKLKCKHEKSNDFYLASNFKTENEIDFKEILSKKGYSWSGSFIRIMSYIQRLNKRVNKFKQRIDYVEARGKRHKQTIQISKMKKEENMMKRRNLEITSDQKNLTDSGVFEDLANFVQMIESKKPDEAILGLRLIRKLILQQKDVPIQQVIDIGLIPNFIYYLNHEEAEFQFESAWILTNLLSGTKEQTKIILDFECIPRFVELLFFKNENVRNQSIWAIGNIAGDSAGYRDQLLDLNVIPKMIQLFQKCSSIEVKRTILWALSNLCRGQPKPQFSKIQQILPILKEVLESNDLPSLTYTGVALSYLTSGTNEEIQICMSYDIVPYLMKLLGTSDFKLLISVLRTIGNIISGTEEQTNFIIQQNILPILNNLIENSNNIIRKEVCWMISNITAGSKEQIQQVFNTENLFNKLLTILEKDSFDVVQEAIWAVSNSITGGSFEQISWTISQGSLKPIVNLLDFDDSTIVNVCLDAIETILESGDQSLETHNLFLEEFENLGGKQLINKLVQSEDPSIFKKSSQILYLYLILDETIDQMINDNGGGNQEDNCQIDENVFHI</sequence>
<evidence type="ECO:0000256" key="1">
    <source>
        <dbReference type="ARBA" id="ARBA00010394"/>
    </source>
</evidence>
<dbReference type="InterPro" id="IPR036770">
    <property type="entry name" value="Ankyrin_rpt-contain_sf"/>
</dbReference>
<evidence type="ECO:0000313" key="7">
    <source>
        <dbReference type="EMBL" id="KAJ5071892.1"/>
    </source>
</evidence>
<evidence type="ECO:0000256" key="5">
    <source>
        <dbReference type="PROSITE-ProRule" id="PRU00561"/>
    </source>
</evidence>
<feature type="repeat" description="ANK" evidence="4">
    <location>
        <begin position="32"/>
        <end position="64"/>
    </location>
</feature>